<sequence length="168" mass="18384">MTGCPPAVALGPGARLLQNVEKYDESRLPMIEAEMVHFHSADVNIADLFARLEPVVKAYARSGTRKPKDVGRRLTAESYRTAAGARWDPRLTRFLLALMFNGPEKGPQQPDGSRGASKPAPLPRKAYPARTTPILNEPLTVDSMADALPSWTCHRKRQVVGDALIAGR</sequence>
<dbReference type="eggNOG" id="ENOG5031C80">
    <property type="taxonomic scope" value="Bacteria"/>
</dbReference>
<protein>
    <submittedName>
        <fullName evidence="2">Uncharacterized protein</fullName>
    </submittedName>
</protein>
<name>Q07NQ6_RHOP5</name>
<organism evidence="2">
    <name type="scientific">Rhodopseudomonas palustris (strain BisA53)</name>
    <dbReference type="NCBI Taxonomy" id="316055"/>
    <lineage>
        <taxon>Bacteria</taxon>
        <taxon>Pseudomonadati</taxon>
        <taxon>Pseudomonadota</taxon>
        <taxon>Alphaproteobacteria</taxon>
        <taxon>Hyphomicrobiales</taxon>
        <taxon>Nitrobacteraceae</taxon>
        <taxon>Rhodopseudomonas</taxon>
    </lineage>
</organism>
<dbReference type="EMBL" id="CP000463">
    <property type="protein sequence ID" value="ABJ06428.1"/>
    <property type="molecule type" value="Genomic_DNA"/>
</dbReference>
<dbReference type="STRING" id="316055.RPE_2490"/>
<feature type="region of interest" description="Disordered" evidence="1">
    <location>
        <begin position="102"/>
        <end position="129"/>
    </location>
</feature>
<dbReference type="AlphaFoldDB" id="Q07NQ6"/>
<dbReference type="HOGENOM" id="CLU_1585242_0_0_5"/>
<evidence type="ECO:0000256" key="1">
    <source>
        <dbReference type="SAM" id="MobiDB-lite"/>
    </source>
</evidence>
<accession>Q07NQ6</accession>
<evidence type="ECO:0000313" key="2">
    <source>
        <dbReference type="EMBL" id="ABJ06428.1"/>
    </source>
</evidence>
<proteinExistence type="predicted"/>
<gene>
    <name evidence="2" type="ordered locus">RPE_2490</name>
</gene>
<dbReference type="KEGG" id="rpe:RPE_2490"/>
<reference evidence="2" key="1">
    <citation type="submission" date="2006-09" db="EMBL/GenBank/DDBJ databases">
        <title>Complete sequence of Rhodopseudomonas palustris BisA53.</title>
        <authorList>
            <consortium name="US DOE Joint Genome Institute"/>
            <person name="Copeland A."/>
            <person name="Lucas S."/>
            <person name="Lapidus A."/>
            <person name="Barry K."/>
            <person name="Detter J.C."/>
            <person name="Glavina del Rio T."/>
            <person name="Hammon N."/>
            <person name="Israni S."/>
            <person name="Dalin E."/>
            <person name="Tice H."/>
            <person name="Pitluck S."/>
            <person name="Chain P."/>
            <person name="Malfatti S."/>
            <person name="Shin M."/>
            <person name="Vergez L."/>
            <person name="Schmutz J."/>
            <person name="Larimer F."/>
            <person name="Land M."/>
            <person name="Hauser L."/>
            <person name="Pelletier D.A."/>
            <person name="Kyrpides N."/>
            <person name="Kim E."/>
            <person name="Harwood C.S."/>
            <person name="Oda Y."/>
            <person name="Richardson P."/>
        </authorList>
    </citation>
    <scope>NUCLEOTIDE SEQUENCE [LARGE SCALE GENOMIC DNA]</scope>
    <source>
        <strain evidence="2">BisA53</strain>
    </source>
</reference>